<sequence length="544" mass="58793">MGLPPDLKVIAEGMIKASMGMVDTVMVGTRDTTVALFYELDRQHGMAGDDDAGRAFAKVYRSAAATALDKMGFSAYVMGQTGKGLMRNAREFMAHESRVVSAILDKQVDLTAGMGDPGADCTESFLGLGRELPEVVGDTAWYDQYAPAGMSDRFRGSPEKLRDVAGSWRAGGKMMLRFLEDAQAYAHTADNAHSGEAADAFRSYFKAFVGFAAPPDQAQQDETLVANLVAACRQLAKACDRYADHVEAAKKQITEDRADPFHVDMPWDQPMFGGNGDDGGLLNAVLDDPWIHQLGDVAHALDESEKRVKLPHGSDDPPGLPGLPLLPVPVPEPLPLILASYSGQAPGILPMGNRVDPSIPGQDPIPPEPGTTRLFSPGEQQRFQTWLNSINTGGFAGGGGPGNPDNAYQLRVAGYPEREVPLAGRRQGLMVDGIRPTDGYLVEAKHVRDPDCAKRSFRSIERVNETLAKPVKVDANGNPKWDPLVDGMYRSDESELRRYKSAMANPANSEIRGLEIVTNGKDSAPYWESMMAMNGVTGSARYVP</sequence>
<comment type="caution">
    <text evidence="3">The sequence shown here is derived from an EMBL/GenBank/DDBJ whole genome shotgun (WGS) entry which is preliminary data.</text>
</comment>
<keyword evidence="4" id="KW-1185">Reference proteome</keyword>
<evidence type="ECO:0000259" key="2">
    <source>
        <dbReference type="Pfam" id="PF25547"/>
    </source>
</evidence>
<dbReference type="RefSeq" id="WP_388101680.1">
    <property type="nucleotide sequence ID" value="NZ_JBIAHM010000001.1"/>
</dbReference>
<feature type="domain" description="Tox-REase-2" evidence="1">
    <location>
        <begin position="404"/>
        <end position="537"/>
    </location>
</feature>
<dbReference type="Pfam" id="PF15646">
    <property type="entry name" value="Tox-REase-2"/>
    <property type="match status" value="1"/>
</dbReference>
<reference evidence="3 4" key="1">
    <citation type="submission" date="2024-10" db="EMBL/GenBank/DDBJ databases">
        <title>The Natural Products Discovery Center: Release of the First 8490 Sequenced Strains for Exploring Actinobacteria Biosynthetic Diversity.</title>
        <authorList>
            <person name="Kalkreuter E."/>
            <person name="Kautsar S.A."/>
            <person name="Yang D."/>
            <person name="Bader C.D."/>
            <person name="Teijaro C.N."/>
            <person name="Fluegel L."/>
            <person name="Davis C.M."/>
            <person name="Simpson J.R."/>
            <person name="Lauterbach L."/>
            <person name="Steele A.D."/>
            <person name="Gui C."/>
            <person name="Meng S."/>
            <person name="Li G."/>
            <person name="Viehrig K."/>
            <person name="Ye F."/>
            <person name="Su P."/>
            <person name="Kiefer A.F."/>
            <person name="Nichols A."/>
            <person name="Cepeda A.J."/>
            <person name="Yan W."/>
            <person name="Fan B."/>
            <person name="Jiang Y."/>
            <person name="Adhikari A."/>
            <person name="Zheng C.-J."/>
            <person name="Schuster L."/>
            <person name="Cowan T.M."/>
            <person name="Smanski M.J."/>
            <person name="Chevrette M.G."/>
            <person name="De Carvalho L.P.S."/>
            <person name="Shen B."/>
        </authorList>
    </citation>
    <scope>NUCLEOTIDE SEQUENCE [LARGE SCALE GENOMIC DNA]</scope>
    <source>
        <strain evidence="3 4">NPDC006488</strain>
    </source>
</reference>
<keyword evidence="3" id="KW-0378">Hydrolase</keyword>
<accession>A0ABW6LTH2</accession>
<evidence type="ECO:0000313" key="4">
    <source>
        <dbReference type="Proteomes" id="UP001601303"/>
    </source>
</evidence>
<dbReference type="GO" id="GO:0004519">
    <property type="term" value="F:endonuclease activity"/>
    <property type="evidence" value="ECO:0007669"/>
    <property type="project" value="UniProtKB-KW"/>
</dbReference>
<dbReference type="Proteomes" id="UP001601303">
    <property type="component" value="Unassembled WGS sequence"/>
</dbReference>
<dbReference type="Pfam" id="PF25547">
    <property type="entry name" value="WXG100_2"/>
    <property type="match status" value="1"/>
</dbReference>
<gene>
    <name evidence="3" type="ORF">ACFYNQ_01375</name>
</gene>
<keyword evidence="3" id="KW-0255">Endonuclease</keyword>
<evidence type="ECO:0000313" key="3">
    <source>
        <dbReference type="EMBL" id="MFE9597210.1"/>
    </source>
</evidence>
<protein>
    <submittedName>
        <fullName evidence="3">Restriction endonuclease fold toxin-2 domain-containing protein</fullName>
    </submittedName>
</protein>
<evidence type="ECO:0000259" key="1">
    <source>
        <dbReference type="Pfam" id="PF15646"/>
    </source>
</evidence>
<feature type="domain" description="Outer membrane channel protein CpnT-like N-terminal" evidence="2">
    <location>
        <begin position="156"/>
        <end position="254"/>
    </location>
</feature>
<keyword evidence="3" id="KW-0540">Nuclease</keyword>
<proteinExistence type="predicted"/>
<dbReference type="InterPro" id="IPR057746">
    <property type="entry name" value="CpnT-like_N"/>
</dbReference>
<dbReference type="InterPro" id="IPR028906">
    <property type="entry name" value="Tox-REase-2_dom"/>
</dbReference>
<organism evidence="3 4">
    <name type="scientific">Streptomyces hokutonensis</name>
    <dbReference type="NCBI Taxonomy" id="1306990"/>
    <lineage>
        <taxon>Bacteria</taxon>
        <taxon>Bacillati</taxon>
        <taxon>Actinomycetota</taxon>
        <taxon>Actinomycetes</taxon>
        <taxon>Kitasatosporales</taxon>
        <taxon>Streptomycetaceae</taxon>
        <taxon>Streptomyces</taxon>
    </lineage>
</organism>
<name>A0ABW6LTH2_9ACTN</name>
<dbReference type="EMBL" id="JBIAHM010000001">
    <property type="protein sequence ID" value="MFE9597210.1"/>
    <property type="molecule type" value="Genomic_DNA"/>
</dbReference>